<dbReference type="RefSeq" id="WP_161701670.1">
    <property type="nucleotide sequence ID" value="NZ_JAAAHS010000237.1"/>
</dbReference>
<feature type="signal peptide" evidence="2">
    <location>
        <begin position="1"/>
        <end position="25"/>
    </location>
</feature>
<evidence type="ECO:0000313" key="4">
    <source>
        <dbReference type="EMBL" id="NBE54652.1"/>
    </source>
</evidence>
<feature type="domain" description="Deoxyribonuclease NucA/NucB" evidence="3">
    <location>
        <begin position="332"/>
        <end position="376"/>
    </location>
</feature>
<proteinExistence type="predicted"/>
<accession>A0A964XPC7</accession>
<evidence type="ECO:0000256" key="1">
    <source>
        <dbReference type="SAM" id="MobiDB-lite"/>
    </source>
</evidence>
<evidence type="ECO:0000256" key="2">
    <source>
        <dbReference type="SAM" id="SignalP"/>
    </source>
</evidence>
<comment type="caution">
    <text evidence="4">The sequence shown here is derived from an EMBL/GenBank/DDBJ whole genome shotgun (WGS) entry which is preliminary data.</text>
</comment>
<feature type="region of interest" description="Disordered" evidence="1">
    <location>
        <begin position="30"/>
        <end position="50"/>
    </location>
</feature>
<keyword evidence="2" id="KW-0732">Signal</keyword>
<sequence length="442" mass="47929">MAAAPRRPGRLLTIALSIATLASLAGCEQPADGTADKGATGQDPRGNTKTVTAAGAVPRAQDGGSIKFEFEQGCRKVKAALQRFLDNGLDSIGCWESVKRPETVTQRAEEISTQAGVQCKAQPGRWWYTRKTGCGQVTLTYTVIDLRTKRPTGRAVFTAQQDFKLSSASGRIRSRNSLRLDAATGTARSLKAAWTTSCTGGACGTSSAWAGSRPIRPRQELRGSTTQTWNAGAVVQSFGTKTTVNVVGAGQVLIAPAWFRPSMKIRCDRTFNRESAPNGKSLGCVFPSQAPVLKLRLKHEGHANVAWSMHNLKGHWGWYGRGKPLRREADESVRSANRNKICDSTFKRDPQVTDDSCDEFPFAATKESGGQAGLRGKDCAEIRPSFEKGKWVIYRVNNVTPQSRCTIGHVPNSPNGSVGGSLSRFHQNNRVLDGEKYWISVT</sequence>
<dbReference type="Pfam" id="PF14040">
    <property type="entry name" value="DNase_NucA_NucB"/>
    <property type="match status" value="1"/>
</dbReference>
<evidence type="ECO:0000313" key="5">
    <source>
        <dbReference type="Proteomes" id="UP000598297"/>
    </source>
</evidence>
<dbReference type="EMBL" id="JAAAHS010000237">
    <property type="protein sequence ID" value="NBE54652.1"/>
    <property type="molecule type" value="Genomic_DNA"/>
</dbReference>
<organism evidence="4 5">
    <name type="scientific">Streptomyces boluensis</name>
    <dbReference type="NCBI Taxonomy" id="1775135"/>
    <lineage>
        <taxon>Bacteria</taxon>
        <taxon>Bacillati</taxon>
        <taxon>Actinomycetota</taxon>
        <taxon>Actinomycetes</taxon>
        <taxon>Kitasatosporales</taxon>
        <taxon>Streptomycetaceae</taxon>
        <taxon>Streptomyces</taxon>
    </lineage>
</organism>
<dbReference type="PROSITE" id="PS51257">
    <property type="entry name" value="PROKAR_LIPOPROTEIN"/>
    <property type="match status" value="1"/>
</dbReference>
<dbReference type="OrthoDB" id="3658262at2"/>
<dbReference type="Proteomes" id="UP000598297">
    <property type="component" value="Unassembled WGS sequence"/>
</dbReference>
<protein>
    <recommendedName>
        <fullName evidence="3">Deoxyribonuclease NucA/NucB domain-containing protein</fullName>
    </recommendedName>
</protein>
<feature type="chain" id="PRO_5038951811" description="Deoxyribonuclease NucA/NucB domain-containing protein" evidence="2">
    <location>
        <begin position="26"/>
        <end position="442"/>
    </location>
</feature>
<keyword evidence="5" id="KW-1185">Reference proteome</keyword>
<gene>
    <name evidence="4" type="ORF">GUY60_25155</name>
</gene>
<name>A0A964XPC7_9ACTN</name>
<evidence type="ECO:0000259" key="3">
    <source>
        <dbReference type="Pfam" id="PF14040"/>
    </source>
</evidence>
<reference evidence="4" key="1">
    <citation type="submission" date="2020-01" db="EMBL/GenBank/DDBJ databases">
        <title>Whole-genome analyses of novel actinobacteria.</title>
        <authorList>
            <person name="Sahin N."/>
        </authorList>
    </citation>
    <scope>NUCLEOTIDE SEQUENCE</scope>
    <source>
        <strain evidence="4">YC537</strain>
    </source>
</reference>
<dbReference type="InterPro" id="IPR029476">
    <property type="entry name" value="DNase_NucA_NucB"/>
</dbReference>
<dbReference type="AlphaFoldDB" id="A0A964XPC7"/>